<comment type="subcellular location">
    <subcellularLocation>
        <location evidence="1 10">Cell outer membrane</location>
        <topology evidence="1 10">Multi-pass membrane protein</topology>
    </subcellularLocation>
</comment>
<dbReference type="PANTHER" id="PTHR30069">
    <property type="entry name" value="TONB-DEPENDENT OUTER MEMBRANE RECEPTOR"/>
    <property type="match status" value="1"/>
</dbReference>
<keyword evidence="3 10" id="KW-1134">Transmembrane beta strand</keyword>
<reference evidence="16" key="1">
    <citation type="journal article" date="2017" name="Biotechnol. Biofuels">
        <title>Evaluation of environmental bacterial communities as a factor affecting the growth of duckweed Lemna minor.</title>
        <authorList>
            <person name="Ishizawa H."/>
            <person name="Kuroda M."/>
            <person name="Morikawa M."/>
            <person name="Ike M."/>
        </authorList>
    </citation>
    <scope>NUCLEOTIDE SEQUENCE [LARGE SCALE GENOMIC DNA]</scope>
    <source>
        <strain evidence="16">M6</strain>
    </source>
</reference>
<keyword evidence="6 11" id="KW-0798">TonB box</keyword>
<dbReference type="GO" id="GO:0009279">
    <property type="term" value="C:cell outer membrane"/>
    <property type="evidence" value="ECO:0007669"/>
    <property type="project" value="UniProtKB-SubCell"/>
</dbReference>
<name>A0A3G9FWV0_9CAUL</name>
<dbReference type="AlphaFoldDB" id="A0A3G9FWV0"/>
<feature type="domain" description="TonB-dependent receptor-like beta-barrel" evidence="13">
    <location>
        <begin position="344"/>
        <end position="776"/>
    </location>
</feature>
<evidence type="ECO:0000259" key="14">
    <source>
        <dbReference type="Pfam" id="PF07715"/>
    </source>
</evidence>
<dbReference type="InterPro" id="IPR036942">
    <property type="entry name" value="Beta-barrel_TonB_sf"/>
</dbReference>
<evidence type="ECO:0000256" key="10">
    <source>
        <dbReference type="PROSITE-ProRule" id="PRU01360"/>
    </source>
</evidence>
<evidence type="ECO:0000256" key="9">
    <source>
        <dbReference type="ARBA" id="ARBA00023237"/>
    </source>
</evidence>
<dbReference type="InterPro" id="IPR012910">
    <property type="entry name" value="Plug_dom"/>
</dbReference>
<evidence type="ECO:0000256" key="11">
    <source>
        <dbReference type="RuleBase" id="RU003357"/>
    </source>
</evidence>
<dbReference type="EMBL" id="AP018827">
    <property type="protein sequence ID" value="BBF79592.1"/>
    <property type="molecule type" value="Genomic_DNA"/>
</dbReference>
<dbReference type="InterPro" id="IPR039426">
    <property type="entry name" value="TonB-dep_rcpt-like"/>
</dbReference>
<accession>A0A3G9FWV0</accession>
<dbReference type="InterPro" id="IPR000531">
    <property type="entry name" value="Beta-barrel_TonB"/>
</dbReference>
<dbReference type="PROSITE" id="PS52016">
    <property type="entry name" value="TONB_DEPENDENT_REC_3"/>
    <property type="match status" value="1"/>
</dbReference>
<evidence type="ECO:0000259" key="13">
    <source>
        <dbReference type="Pfam" id="PF00593"/>
    </source>
</evidence>
<keyword evidence="7 10" id="KW-0472">Membrane</keyword>
<keyword evidence="4 10" id="KW-0812">Transmembrane</keyword>
<evidence type="ECO:0000256" key="3">
    <source>
        <dbReference type="ARBA" id="ARBA00022452"/>
    </source>
</evidence>
<evidence type="ECO:0000256" key="1">
    <source>
        <dbReference type="ARBA" id="ARBA00004571"/>
    </source>
</evidence>
<dbReference type="InterPro" id="IPR037066">
    <property type="entry name" value="Plug_dom_sf"/>
</dbReference>
<sequence length="825" mass="90600">MKMNKWIMAGTALTGLFASHGAFAQSTASQEVEKVTEVVVTGQRNVGSTKRERGTKAKTTIGQDYLSQSSSGQTFADALNLVPGYNFTNNDAYGSSGGEIMMRGLDSARISLAVDGIQLNDSGNYAIYTNQMIESELLCSASVQTGATDVDSISASATGGTVNVSTCNPETVMGGVVKVAVGQENHKSGFLRFDTGKFGPWGTTAYVAYTGAYTDTWTVETPDNLRLQKNQYNAMIHQNVGDNGSFISMALHWNENRNHFIGTQSKAQIATRGYGVSTSTLASVNPSDTGNIRIKSKWVLSDKLTLTVDPSFQYVMALGGSTGTLSESSPQLIGSRVGDTTVLKLSGTTRYFDTNGNNTLDTLSIYRPNITNTHRYGLQSGLIYRFTDTQLIRFNASFDRANHRQTGEATLLDANGAPIDLFAGKENTSLRIKTADGFHFRRRDRFSKANVDVFSIEYSGRFFDEKLFVSLGLRNQKLERELNQFCYTQVNTNGSINPYCSTQNWSSQKTTADGKYKVVTLQQQGTPSTIQYIAPYANSISFEKTMPNIGLTWNFENGGQVFATYAESLSSPRTDALYDVDYDAASNSVKIRNPNPETSETVEVGYRYTTANFNATATAFSSLDKDRLVEAFVQDDPTDVGYSAFTNIGKVKRNGYELSSNYRPVPNLTLNAGLTYTDTELQQDIPNGFRNGVQRLLPTKGKALTGMPKWMWTAGVDFDPTDKLSINLNAKYVGDRFYTFVNDEVAPHYVLWNASARYDLPFFKEGTYVQLNIVNLFDEQYLTGTGYQNTALGFIDNAGGTVSASTVFYQQGAPRTVSIALRTKF</sequence>
<dbReference type="Proteomes" id="UP000278756">
    <property type="component" value="Chromosome 1"/>
</dbReference>
<comment type="similarity">
    <text evidence="10 11">Belongs to the TonB-dependent receptor family.</text>
</comment>
<dbReference type="GO" id="GO:0015344">
    <property type="term" value="F:siderophore uptake transmembrane transporter activity"/>
    <property type="evidence" value="ECO:0007669"/>
    <property type="project" value="TreeGrafter"/>
</dbReference>
<evidence type="ECO:0000256" key="4">
    <source>
        <dbReference type="ARBA" id="ARBA00022692"/>
    </source>
</evidence>
<reference evidence="16" key="2">
    <citation type="journal article" date="2017" name="Plant Physiol. Biochem.">
        <title>Differential oxidative and antioxidative response of duckweed Lemna minor toward plant growth promoting/inhibiting bacteria.</title>
        <authorList>
            <person name="Ishizawa H."/>
            <person name="Kuroda M."/>
            <person name="Morikawa M."/>
            <person name="Ike M."/>
        </authorList>
    </citation>
    <scope>NUCLEOTIDE SEQUENCE [LARGE SCALE GENOMIC DNA]</scope>
    <source>
        <strain evidence="16">M6</strain>
    </source>
</reference>
<dbReference type="GO" id="GO:0044718">
    <property type="term" value="P:siderophore transmembrane transport"/>
    <property type="evidence" value="ECO:0007669"/>
    <property type="project" value="TreeGrafter"/>
</dbReference>
<evidence type="ECO:0000313" key="15">
    <source>
        <dbReference type="EMBL" id="BBF79592.1"/>
    </source>
</evidence>
<evidence type="ECO:0000256" key="7">
    <source>
        <dbReference type="ARBA" id="ARBA00023136"/>
    </source>
</evidence>
<dbReference type="Pfam" id="PF00593">
    <property type="entry name" value="TonB_dep_Rec_b-barrel"/>
    <property type="match status" value="1"/>
</dbReference>
<evidence type="ECO:0000256" key="6">
    <source>
        <dbReference type="ARBA" id="ARBA00023077"/>
    </source>
</evidence>
<evidence type="ECO:0000256" key="12">
    <source>
        <dbReference type="SAM" id="SignalP"/>
    </source>
</evidence>
<keyword evidence="8 15" id="KW-0675">Receptor</keyword>
<dbReference type="RefSeq" id="WP_172961098.1">
    <property type="nucleotide sequence ID" value="NZ_AP018827.1"/>
</dbReference>
<feature type="signal peptide" evidence="12">
    <location>
        <begin position="1"/>
        <end position="24"/>
    </location>
</feature>
<dbReference type="PANTHER" id="PTHR30069:SF29">
    <property type="entry name" value="HEMOGLOBIN AND HEMOGLOBIN-HAPTOGLOBIN-BINDING PROTEIN 1-RELATED"/>
    <property type="match status" value="1"/>
</dbReference>
<protein>
    <submittedName>
        <fullName evidence="15">TonB-dependent receptor</fullName>
    </submittedName>
</protein>
<dbReference type="Gene3D" id="2.40.170.20">
    <property type="entry name" value="TonB-dependent receptor, beta-barrel domain"/>
    <property type="match status" value="1"/>
</dbReference>
<dbReference type="SUPFAM" id="SSF56935">
    <property type="entry name" value="Porins"/>
    <property type="match status" value="1"/>
</dbReference>
<feature type="domain" description="TonB-dependent receptor plug" evidence="14">
    <location>
        <begin position="55"/>
        <end position="160"/>
    </location>
</feature>
<organism evidence="15 16">
    <name type="scientific">Asticcacaulis excentricus</name>
    <dbReference type="NCBI Taxonomy" id="78587"/>
    <lineage>
        <taxon>Bacteria</taxon>
        <taxon>Pseudomonadati</taxon>
        <taxon>Pseudomonadota</taxon>
        <taxon>Alphaproteobacteria</taxon>
        <taxon>Caulobacterales</taxon>
        <taxon>Caulobacteraceae</taxon>
        <taxon>Asticcacaulis</taxon>
    </lineage>
</organism>
<keyword evidence="5 12" id="KW-0732">Signal</keyword>
<dbReference type="Pfam" id="PF07715">
    <property type="entry name" value="Plug"/>
    <property type="match status" value="1"/>
</dbReference>
<evidence type="ECO:0000256" key="2">
    <source>
        <dbReference type="ARBA" id="ARBA00022448"/>
    </source>
</evidence>
<evidence type="ECO:0000256" key="8">
    <source>
        <dbReference type="ARBA" id="ARBA00023170"/>
    </source>
</evidence>
<dbReference type="Gene3D" id="2.170.130.10">
    <property type="entry name" value="TonB-dependent receptor, plug domain"/>
    <property type="match status" value="1"/>
</dbReference>
<proteinExistence type="inferred from homology"/>
<feature type="chain" id="PRO_5018286777" evidence="12">
    <location>
        <begin position="25"/>
        <end position="825"/>
    </location>
</feature>
<keyword evidence="9 10" id="KW-0998">Cell outer membrane</keyword>
<evidence type="ECO:0000313" key="16">
    <source>
        <dbReference type="Proteomes" id="UP000278756"/>
    </source>
</evidence>
<gene>
    <name evidence="15" type="ORF">EM6_0161</name>
</gene>
<keyword evidence="2 10" id="KW-0813">Transport</keyword>
<evidence type="ECO:0000256" key="5">
    <source>
        <dbReference type="ARBA" id="ARBA00022729"/>
    </source>
</evidence>